<evidence type="ECO:0008006" key="3">
    <source>
        <dbReference type="Google" id="ProtNLM"/>
    </source>
</evidence>
<gene>
    <name evidence="1" type="ordered locus">SGRA_1342</name>
</gene>
<dbReference type="Proteomes" id="UP000007519">
    <property type="component" value="Chromosome"/>
</dbReference>
<organism evidence="1 2">
    <name type="scientific">Saprospira grandis (strain Lewin)</name>
    <dbReference type="NCBI Taxonomy" id="984262"/>
    <lineage>
        <taxon>Bacteria</taxon>
        <taxon>Pseudomonadati</taxon>
        <taxon>Bacteroidota</taxon>
        <taxon>Saprospiria</taxon>
        <taxon>Saprospirales</taxon>
        <taxon>Saprospiraceae</taxon>
        <taxon>Saprospira</taxon>
    </lineage>
</organism>
<dbReference type="eggNOG" id="ENOG5030UZZ">
    <property type="taxonomic scope" value="Bacteria"/>
</dbReference>
<name>H6L6D5_SAPGL</name>
<sequence>MKLGFFLLALHIKHIKKRIVYFCYVDESGNPGLYQGQNSKHFILSGFIIHISDWQNGLEEIKVLRKKVNTKYNIRYRTEIHASELIRISKQKEYRKIHKSQRIALLKDISISIPQMFPKAKVINISLDKLALGNKANFQEVAWSRLIQRFNNFLERQSPSSYGLIIADNTDENTIRSLLRKMRSYNPIPKGAGQTGYYQKPTTKILEDPVLRDSKHSYFIQIADCIAHLLYRKEYPKGSLRKWNIHRLFNYLDPILLKAASRSDAEGIVRK</sequence>
<reference evidence="1 2" key="1">
    <citation type="journal article" date="2012" name="Stand. Genomic Sci.">
        <title>Complete genome sequencing and analysis of Saprospira grandis str. Lewin, a predatory marine bacterium.</title>
        <authorList>
            <person name="Saw J.H."/>
            <person name="Yuryev A."/>
            <person name="Kanbe M."/>
            <person name="Hou S."/>
            <person name="Young A.G."/>
            <person name="Aizawa S."/>
            <person name="Alam M."/>
        </authorList>
    </citation>
    <scope>NUCLEOTIDE SEQUENCE [LARGE SCALE GENOMIC DNA]</scope>
    <source>
        <strain evidence="1 2">Lewin</strain>
    </source>
</reference>
<proteinExistence type="predicted"/>
<protein>
    <recommendedName>
        <fullName evidence="3">DUF3800 domain-containing protein</fullName>
    </recommendedName>
</protein>
<dbReference type="KEGG" id="sgn:SGRA_1342"/>
<keyword evidence="2" id="KW-1185">Reference proteome</keyword>
<dbReference type="AlphaFoldDB" id="H6L6D5"/>
<accession>H6L6D5</accession>
<dbReference type="Pfam" id="PF12686">
    <property type="entry name" value="DUF3800"/>
    <property type="match status" value="1"/>
</dbReference>
<dbReference type="EMBL" id="CP002831">
    <property type="protein sequence ID" value="AFC24077.1"/>
    <property type="molecule type" value="Genomic_DNA"/>
</dbReference>
<dbReference type="HOGENOM" id="CLU_1026336_0_0_10"/>
<evidence type="ECO:0000313" key="2">
    <source>
        <dbReference type="Proteomes" id="UP000007519"/>
    </source>
</evidence>
<evidence type="ECO:0000313" key="1">
    <source>
        <dbReference type="EMBL" id="AFC24077.1"/>
    </source>
</evidence>
<dbReference type="InterPro" id="IPR024524">
    <property type="entry name" value="DUF3800"/>
</dbReference>